<evidence type="ECO:0000313" key="1">
    <source>
        <dbReference type="EnsemblMetazoa" id="ACHR001785-PA"/>
    </source>
</evidence>
<proteinExistence type="predicted"/>
<organism evidence="1 2">
    <name type="scientific">Anopheles christyi</name>
    <dbReference type="NCBI Taxonomy" id="43041"/>
    <lineage>
        <taxon>Eukaryota</taxon>
        <taxon>Metazoa</taxon>
        <taxon>Ecdysozoa</taxon>
        <taxon>Arthropoda</taxon>
        <taxon>Hexapoda</taxon>
        <taxon>Insecta</taxon>
        <taxon>Pterygota</taxon>
        <taxon>Neoptera</taxon>
        <taxon>Endopterygota</taxon>
        <taxon>Diptera</taxon>
        <taxon>Nematocera</taxon>
        <taxon>Culicoidea</taxon>
        <taxon>Culicidae</taxon>
        <taxon>Anophelinae</taxon>
        <taxon>Anopheles</taxon>
    </lineage>
</organism>
<protein>
    <submittedName>
        <fullName evidence="1">Uncharacterized protein</fullName>
    </submittedName>
</protein>
<reference evidence="1" key="2">
    <citation type="submission" date="2020-05" db="UniProtKB">
        <authorList>
            <consortium name="EnsemblMetazoa"/>
        </authorList>
    </citation>
    <scope>IDENTIFICATION</scope>
    <source>
        <strain evidence="1">ACHKN1017</strain>
    </source>
</reference>
<dbReference type="EnsemblMetazoa" id="ACHR001785-RA">
    <property type="protein sequence ID" value="ACHR001785-PA"/>
    <property type="gene ID" value="ACHR001785"/>
</dbReference>
<dbReference type="AlphaFoldDB" id="A0A182JTF3"/>
<sequence>MYILYIAVFPFPRPEVTKQRRE</sequence>
<accession>A0A182JTF3</accession>
<reference evidence="2" key="1">
    <citation type="submission" date="2013-03" db="EMBL/GenBank/DDBJ databases">
        <title>The Genome Sequence of Anopheles christyi ACHKN1017.</title>
        <authorList>
            <consortium name="The Broad Institute Genomics Platform"/>
            <person name="Neafsey D.E."/>
            <person name="Besansky N."/>
            <person name="Walker B."/>
            <person name="Young S.K."/>
            <person name="Zeng Q."/>
            <person name="Gargeya S."/>
            <person name="Fitzgerald M."/>
            <person name="Haas B."/>
            <person name="Abouelleil A."/>
            <person name="Allen A.W."/>
            <person name="Alvarado L."/>
            <person name="Arachchi H.M."/>
            <person name="Berlin A.M."/>
            <person name="Chapman S.B."/>
            <person name="Gainer-Dewar J."/>
            <person name="Goldberg J."/>
            <person name="Griggs A."/>
            <person name="Gujja S."/>
            <person name="Hansen M."/>
            <person name="Howarth C."/>
            <person name="Imamovic A."/>
            <person name="Ireland A."/>
            <person name="Larimer J."/>
            <person name="McCowan C."/>
            <person name="Murphy C."/>
            <person name="Pearson M."/>
            <person name="Poon T.W."/>
            <person name="Priest M."/>
            <person name="Roberts A."/>
            <person name="Saif S."/>
            <person name="Shea T."/>
            <person name="Sisk P."/>
            <person name="Sykes S."/>
            <person name="Wortman J."/>
            <person name="Nusbaum C."/>
            <person name="Birren B."/>
        </authorList>
    </citation>
    <scope>NUCLEOTIDE SEQUENCE [LARGE SCALE GENOMIC DNA]</scope>
    <source>
        <strain evidence="2">ACHKN1017</strain>
    </source>
</reference>
<name>A0A182JTF3_9DIPT</name>
<evidence type="ECO:0000313" key="2">
    <source>
        <dbReference type="Proteomes" id="UP000075881"/>
    </source>
</evidence>
<dbReference type="VEuPathDB" id="VectorBase:ACHR001785"/>
<keyword evidence="2" id="KW-1185">Reference proteome</keyword>
<dbReference type="Proteomes" id="UP000075881">
    <property type="component" value="Unassembled WGS sequence"/>
</dbReference>